<feature type="compositionally biased region" description="Polar residues" evidence="1">
    <location>
        <begin position="118"/>
        <end position="131"/>
    </location>
</feature>
<sequence length="394" mass="40668">MTTSPSGEARAPSIPTHGDSRPTDTSTVGSQSQDPLLADVPTANGATVSPEQQDVDQASTEQVTSKSSSESGDKDKHEAAVGDSQEPKEATALLDHQASNAPQMPTSSQDPAWEGMVQNASMSLSPQTSQRDPLGEEETPQMSGTPDSDQELAPTMAAAKAQFPGKDTQPAVSSADSGGQEDTETTGTTTTAEGGTLEGEPEGPETLNSDTEASTAAESQGGTEEDLVGGSEYLQAEQLPPPRGGSAPPSPGPREVAPGRRPLDVSLYMANEDNSYMRSMTSLLGGGEGSISSLADILVWSETTMGMATAFLASGHSSATDVLQSSGPSLRSVSSILGNTFSSGLMTGTGSALRSVTHMLETMEQRTVGGIRSAMRYLISHLSPRRAPARPDPD</sequence>
<dbReference type="AlphaFoldDB" id="A0A485NSW8"/>
<organism evidence="2 3">
    <name type="scientific">Lynx pardinus</name>
    <name type="common">Iberian lynx</name>
    <name type="synonym">Felis pardina</name>
    <dbReference type="NCBI Taxonomy" id="191816"/>
    <lineage>
        <taxon>Eukaryota</taxon>
        <taxon>Metazoa</taxon>
        <taxon>Chordata</taxon>
        <taxon>Craniata</taxon>
        <taxon>Vertebrata</taxon>
        <taxon>Euteleostomi</taxon>
        <taxon>Mammalia</taxon>
        <taxon>Eutheria</taxon>
        <taxon>Laurasiatheria</taxon>
        <taxon>Carnivora</taxon>
        <taxon>Feliformia</taxon>
        <taxon>Felidae</taxon>
        <taxon>Felinae</taxon>
        <taxon>Lynx</taxon>
    </lineage>
</organism>
<feature type="compositionally biased region" description="Polar residues" evidence="1">
    <location>
        <begin position="97"/>
        <end position="110"/>
    </location>
</feature>
<feature type="compositionally biased region" description="Polar residues" evidence="1">
    <location>
        <begin position="207"/>
        <end position="222"/>
    </location>
</feature>
<name>A0A485NSW8_LYNPA</name>
<feature type="compositionally biased region" description="Polar residues" evidence="1">
    <location>
        <begin position="44"/>
        <end position="64"/>
    </location>
</feature>
<dbReference type="PANTHER" id="PTHR37365">
    <property type="entry name" value="TESTIS-EXPRESSED PROTEIN 44"/>
    <property type="match status" value="1"/>
</dbReference>
<feature type="region of interest" description="Disordered" evidence="1">
    <location>
        <begin position="1"/>
        <end position="262"/>
    </location>
</feature>
<dbReference type="Pfam" id="PF15727">
    <property type="entry name" value="DUF4678"/>
    <property type="match status" value="1"/>
</dbReference>
<accession>A0A485NSW8</accession>
<feature type="compositionally biased region" description="Low complexity" evidence="1">
    <location>
        <begin position="185"/>
        <end position="195"/>
    </location>
</feature>
<evidence type="ECO:0000313" key="3">
    <source>
        <dbReference type="Proteomes" id="UP000386466"/>
    </source>
</evidence>
<evidence type="ECO:0000256" key="1">
    <source>
        <dbReference type="SAM" id="MobiDB-lite"/>
    </source>
</evidence>
<evidence type="ECO:0008006" key="4">
    <source>
        <dbReference type="Google" id="ProtNLM"/>
    </source>
</evidence>
<feature type="compositionally biased region" description="Basic and acidic residues" evidence="1">
    <location>
        <begin position="71"/>
        <end position="89"/>
    </location>
</feature>
<feature type="compositionally biased region" description="Polar residues" evidence="1">
    <location>
        <begin position="23"/>
        <end position="34"/>
    </location>
</feature>
<dbReference type="Proteomes" id="UP000386466">
    <property type="component" value="Unassembled WGS sequence"/>
</dbReference>
<evidence type="ECO:0000313" key="2">
    <source>
        <dbReference type="EMBL" id="VFV36745.1"/>
    </source>
</evidence>
<proteinExistence type="predicted"/>
<dbReference type="EMBL" id="CAAGRJ010023214">
    <property type="protein sequence ID" value="VFV36745.1"/>
    <property type="molecule type" value="Genomic_DNA"/>
</dbReference>
<protein>
    <recommendedName>
        <fullName evidence="4">Testis-expressed protein 44</fullName>
    </recommendedName>
</protein>
<dbReference type="InterPro" id="IPR031460">
    <property type="entry name" value="DUF4678"/>
</dbReference>
<dbReference type="PANTHER" id="PTHR37365:SF1">
    <property type="entry name" value="TESTIS-EXPRESSED PROTEIN 44"/>
    <property type="match status" value="1"/>
</dbReference>
<reference evidence="2 3" key="1">
    <citation type="submission" date="2019-01" db="EMBL/GenBank/DDBJ databases">
        <authorList>
            <person name="Alioto T."/>
            <person name="Alioto T."/>
        </authorList>
    </citation>
    <scope>NUCLEOTIDE SEQUENCE [LARGE SCALE GENOMIC DNA]</scope>
</reference>
<keyword evidence="3" id="KW-1185">Reference proteome</keyword>
<gene>
    <name evidence="2" type="ORF">LYPA_23C016506</name>
</gene>
<feature type="compositionally biased region" description="Pro residues" evidence="1">
    <location>
        <begin position="239"/>
        <end position="252"/>
    </location>
</feature>